<dbReference type="InterPro" id="IPR021261">
    <property type="entry name" value="GPCAT"/>
</dbReference>
<evidence type="ECO:0000256" key="6">
    <source>
        <dbReference type="ARBA" id="ARBA00022692"/>
    </source>
</evidence>
<dbReference type="GO" id="GO:0006656">
    <property type="term" value="P:phosphatidylcholine biosynthetic process"/>
    <property type="evidence" value="ECO:0007669"/>
    <property type="project" value="TreeGrafter"/>
</dbReference>
<feature type="transmembrane region" description="Helical" evidence="14">
    <location>
        <begin position="442"/>
        <end position="464"/>
    </location>
</feature>
<dbReference type="Pfam" id="PF10998">
    <property type="entry name" value="DUF2838"/>
    <property type="match status" value="1"/>
</dbReference>
<evidence type="ECO:0000313" key="15">
    <source>
        <dbReference type="EMBL" id="KAK3058038.1"/>
    </source>
</evidence>
<comment type="similarity">
    <text evidence="2">Belongs to the GPC1 family.</text>
</comment>
<name>A0AAJ0GI96_9PEZI</name>
<keyword evidence="8" id="KW-0443">Lipid metabolism</keyword>
<feature type="transmembrane region" description="Helical" evidence="14">
    <location>
        <begin position="470"/>
        <end position="488"/>
    </location>
</feature>
<keyword evidence="11" id="KW-1208">Phospholipid metabolism</keyword>
<evidence type="ECO:0000256" key="3">
    <source>
        <dbReference type="ARBA" id="ARBA00019082"/>
    </source>
</evidence>
<evidence type="ECO:0000256" key="10">
    <source>
        <dbReference type="ARBA" id="ARBA00023209"/>
    </source>
</evidence>
<evidence type="ECO:0000256" key="1">
    <source>
        <dbReference type="ARBA" id="ARBA00004141"/>
    </source>
</evidence>
<keyword evidence="4" id="KW-0444">Lipid biosynthesis</keyword>
<keyword evidence="16" id="KW-1185">Reference proteome</keyword>
<feature type="transmembrane region" description="Helical" evidence="14">
    <location>
        <begin position="380"/>
        <end position="398"/>
    </location>
</feature>
<evidence type="ECO:0000256" key="11">
    <source>
        <dbReference type="ARBA" id="ARBA00023264"/>
    </source>
</evidence>
<feature type="transmembrane region" description="Helical" evidence="14">
    <location>
        <begin position="223"/>
        <end position="240"/>
    </location>
</feature>
<evidence type="ECO:0000256" key="4">
    <source>
        <dbReference type="ARBA" id="ARBA00022516"/>
    </source>
</evidence>
<feature type="compositionally biased region" description="Low complexity" evidence="13">
    <location>
        <begin position="110"/>
        <end position="123"/>
    </location>
</feature>
<evidence type="ECO:0000256" key="12">
    <source>
        <dbReference type="ARBA" id="ARBA00023315"/>
    </source>
</evidence>
<keyword evidence="9 14" id="KW-0472">Membrane</keyword>
<evidence type="ECO:0000256" key="2">
    <source>
        <dbReference type="ARBA" id="ARBA00006675"/>
    </source>
</evidence>
<keyword evidence="10" id="KW-0594">Phospholipid biosynthesis</keyword>
<organism evidence="15 16">
    <name type="scientific">Extremus antarcticus</name>
    <dbReference type="NCBI Taxonomy" id="702011"/>
    <lineage>
        <taxon>Eukaryota</taxon>
        <taxon>Fungi</taxon>
        <taxon>Dikarya</taxon>
        <taxon>Ascomycota</taxon>
        <taxon>Pezizomycotina</taxon>
        <taxon>Dothideomycetes</taxon>
        <taxon>Dothideomycetidae</taxon>
        <taxon>Mycosphaerellales</taxon>
        <taxon>Extremaceae</taxon>
        <taxon>Extremus</taxon>
    </lineage>
</organism>
<feature type="compositionally biased region" description="Basic and acidic residues" evidence="13">
    <location>
        <begin position="552"/>
        <end position="564"/>
    </location>
</feature>
<dbReference type="PANTHER" id="PTHR31201:SF1">
    <property type="entry name" value="GLYCEROPHOSPHOCHOLINE ACYLTRANSFERASE 1"/>
    <property type="match status" value="1"/>
</dbReference>
<feature type="transmembrane region" description="Helical" evidence="14">
    <location>
        <begin position="298"/>
        <end position="317"/>
    </location>
</feature>
<evidence type="ECO:0000256" key="5">
    <source>
        <dbReference type="ARBA" id="ARBA00022679"/>
    </source>
</evidence>
<evidence type="ECO:0000256" key="13">
    <source>
        <dbReference type="SAM" id="MobiDB-lite"/>
    </source>
</evidence>
<reference evidence="15" key="1">
    <citation type="submission" date="2023-04" db="EMBL/GenBank/DDBJ databases">
        <title>Black Yeasts Isolated from many extreme environments.</title>
        <authorList>
            <person name="Coleine C."/>
            <person name="Stajich J.E."/>
            <person name="Selbmann L."/>
        </authorList>
    </citation>
    <scope>NUCLEOTIDE SEQUENCE</scope>
    <source>
        <strain evidence="15">CCFEE 5312</strain>
    </source>
</reference>
<dbReference type="GO" id="GO:0016020">
    <property type="term" value="C:membrane"/>
    <property type="evidence" value="ECO:0007669"/>
    <property type="project" value="UniProtKB-SubCell"/>
</dbReference>
<accession>A0AAJ0GI96</accession>
<dbReference type="Proteomes" id="UP001271007">
    <property type="component" value="Unassembled WGS sequence"/>
</dbReference>
<evidence type="ECO:0000256" key="14">
    <source>
        <dbReference type="SAM" id="Phobius"/>
    </source>
</evidence>
<comment type="caution">
    <text evidence="15">The sequence shown here is derived from an EMBL/GenBank/DDBJ whole genome shotgun (WGS) entry which is preliminary data.</text>
</comment>
<dbReference type="EMBL" id="JAWDJX010000002">
    <property type="protein sequence ID" value="KAK3058038.1"/>
    <property type="molecule type" value="Genomic_DNA"/>
</dbReference>
<comment type="subcellular location">
    <subcellularLocation>
        <location evidence="1">Membrane</location>
        <topology evidence="1">Multi-pass membrane protein</topology>
    </subcellularLocation>
</comment>
<dbReference type="AlphaFoldDB" id="A0AAJ0GI96"/>
<sequence length="583" mass="65943">MPVSITNGKCHQLRRPFYAGHKSSYLDLIEEEELEAYANMDEIDGPKKSASSPEVDQLAAAREAGLKPPPSALKANGIETPMEGGADDYLSVQSTSYSGANTPGTPGTISSSDGSSGFDSFGQDSFPPVDRLTMFDILENFALPQRLEKMQNAIHDNAEKLRRQRARLASRAISGKNMVGEWRKKVPAPEEQLDKYQKRMKQTVERLNKRWNAAKTVTMKEKISFVTAVLNIFISAYLIGGWPEYFHYWYTIQLAYFMPIRWYNYHKIGFHYFLADLCYFVNLLLILSIWFFPQSKRLFISTYCLAFGNNAVAIAMWRNSLVFHSLDKVTSLFIHIMPCATLHVAVHLLTPEQQFDILPAIHSIKYSPVDAPEHYNLTDMILWATLPYALWQLSYHFLITIRKRSKIAAGYPTSFTWLRKSYAGNFLGKFVLSFPETVQEPVFMGIQYTYALLTMLPCPIWFWYRWASAAFLGIVFTWASWNGATYYIDVFGKRMEKELEQLRKEVQRMVKSPELGGMSPMASPEAFRGVEGVIKASALDLGPAASPEEEGGGEKGSEGEKRVTEGLTVKQRSGWAVKVNGVA</sequence>
<protein>
    <recommendedName>
        <fullName evidence="3">Glycerophosphocholine acyltransferase 1</fullName>
    </recommendedName>
</protein>
<keyword evidence="7 14" id="KW-1133">Transmembrane helix</keyword>
<evidence type="ECO:0000256" key="9">
    <source>
        <dbReference type="ARBA" id="ARBA00023136"/>
    </source>
</evidence>
<feature type="transmembrane region" description="Helical" evidence="14">
    <location>
        <begin position="270"/>
        <end position="292"/>
    </location>
</feature>
<feature type="region of interest" description="Disordered" evidence="13">
    <location>
        <begin position="40"/>
        <end position="123"/>
    </location>
</feature>
<keyword evidence="6 14" id="KW-0812">Transmembrane</keyword>
<evidence type="ECO:0000313" key="16">
    <source>
        <dbReference type="Proteomes" id="UP001271007"/>
    </source>
</evidence>
<gene>
    <name evidence="15" type="ORF">LTR09_001115</name>
</gene>
<evidence type="ECO:0000256" key="8">
    <source>
        <dbReference type="ARBA" id="ARBA00023098"/>
    </source>
</evidence>
<feature type="compositionally biased region" description="Polar residues" evidence="13">
    <location>
        <begin position="91"/>
        <end position="109"/>
    </location>
</feature>
<keyword evidence="12" id="KW-0012">Acyltransferase</keyword>
<dbReference type="PANTHER" id="PTHR31201">
    <property type="entry name" value="OS01G0585100 PROTEIN"/>
    <property type="match status" value="1"/>
</dbReference>
<feature type="region of interest" description="Disordered" evidence="13">
    <location>
        <begin position="542"/>
        <end position="567"/>
    </location>
</feature>
<proteinExistence type="inferred from homology"/>
<dbReference type="GO" id="GO:0016746">
    <property type="term" value="F:acyltransferase activity"/>
    <property type="evidence" value="ECO:0007669"/>
    <property type="project" value="UniProtKB-KW"/>
</dbReference>
<evidence type="ECO:0000256" key="7">
    <source>
        <dbReference type="ARBA" id="ARBA00022989"/>
    </source>
</evidence>
<keyword evidence="5" id="KW-0808">Transferase</keyword>